<reference evidence="2" key="1">
    <citation type="submission" date="2014-09" db="EMBL/GenBank/DDBJ databases">
        <authorList>
            <person name="Magalhaes I.L.F."/>
            <person name="Oliveira U."/>
            <person name="Santos F.R."/>
            <person name="Vidigal T.H.D.A."/>
            <person name="Brescovit A.D."/>
            <person name="Santos A.J."/>
        </authorList>
    </citation>
    <scope>NUCLEOTIDE SEQUENCE</scope>
    <source>
        <tissue evidence="2">Shoot tissue taken approximately 20 cm above the soil surface</tissue>
    </source>
</reference>
<sequence length="112" mass="12904">MWGAHCKTLSMTILSLIAFRKRLLQITSRSANLRLRLLVNQHHVVTAVVIAYHRRFRRKRNKRVSSCFVGIVKSYCSRSNTVVYARKFGTTLMVEIGFAVMNARFGFTLNVI</sequence>
<keyword evidence="1" id="KW-0732">Signal</keyword>
<name>A0A0A9DQ72_ARUDO</name>
<proteinExistence type="predicted"/>
<reference evidence="2" key="2">
    <citation type="journal article" date="2015" name="Data Brief">
        <title>Shoot transcriptome of the giant reed, Arundo donax.</title>
        <authorList>
            <person name="Barrero R.A."/>
            <person name="Guerrero F.D."/>
            <person name="Moolhuijzen P."/>
            <person name="Goolsby J.A."/>
            <person name="Tidwell J."/>
            <person name="Bellgard S.E."/>
            <person name="Bellgard M.I."/>
        </authorList>
    </citation>
    <scope>NUCLEOTIDE SEQUENCE</scope>
    <source>
        <tissue evidence="2">Shoot tissue taken approximately 20 cm above the soil surface</tissue>
    </source>
</reference>
<dbReference type="AlphaFoldDB" id="A0A0A9DQ72"/>
<feature type="signal peptide" evidence="1">
    <location>
        <begin position="1"/>
        <end position="18"/>
    </location>
</feature>
<evidence type="ECO:0000256" key="1">
    <source>
        <dbReference type="SAM" id="SignalP"/>
    </source>
</evidence>
<protein>
    <recommendedName>
        <fullName evidence="3">Secreted protein</fullName>
    </recommendedName>
</protein>
<evidence type="ECO:0008006" key="3">
    <source>
        <dbReference type="Google" id="ProtNLM"/>
    </source>
</evidence>
<feature type="chain" id="PRO_5002045048" description="Secreted protein" evidence="1">
    <location>
        <begin position="19"/>
        <end position="112"/>
    </location>
</feature>
<organism evidence="2">
    <name type="scientific">Arundo donax</name>
    <name type="common">Giant reed</name>
    <name type="synonym">Donax arundinaceus</name>
    <dbReference type="NCBI Taxonomy" id="35708"/>
    <lineage>
        <taxon>Eukaryota</taxon>
        <taxon>Viridiplantae</taxon>
        <taxon>Streptophyta</taxon>
        <taxon>Embryophyta</taxon>
        <taxon>Tracheophyta</taxon>
        <taxon>Spermatophyta</taxon>
        <taxon>Magnoliopsida</taxon>
        <taxon>Liliopsida</taxon>
        <taxon>Poales</taxon>
        <taxon>Poaceae</taxon>
        <taxon>PACMAD clade</taxon>
        <taxon>Arundinoideae</taxon>
        <taxon>Arundineae</taxon>
        <taxon>Arundo</taxon>
    </lineage>
</organism>
<evidence type="ECO:0000313" key="2">
    <source>
        <dbReference type="EMBL" id="JAD90709.1"/>
    </source>
</evidence>
<dbReference type="EMBL" id="GBRH01207186">
    <property type="protein sequence ID" value="JAD90709.1"/>
    <property type="molecule type" value="Transcribed_RNA"/>
</dbReference>
<accession>A0A0A9DQ72</accession>